<feature type="domain" description="HTH tetR-type" evidence="5">
    <location>
        <begin position="8"/>
        <end position="68"/>
    </location>
</feature>
<dbReference type="InterPro" id="IPR009057">
    <property type="entry name" value="Homeodomain-like_sf"/>
</dbReference>
<organism evidence="6 7">
    <name type="scientific">Dyadobacter jejuensis</name>
    <dbReference type="NCBI Taxonomy" id="1082580"/>
    <lineage>
        <taxon>Bacteria</taxon>
        <taxon>Pseudomonadati</taxon>
        <taxon>Bacteroidota</taxon>
        <taxon>Cytophagia</taxon>
        <taxon>Cytophagales</taxon>
        <taxon>Spirosomataceae</taxon>
        <taxon>Dyadobacter</taxon>
    </lineage>
</organism>
<dbReference type="AlphaFoldDB" id="A0A316AJS9"/>
<dbReference type="PRINTS" id="PR00455">
    <property type="entry name" value="HTHTETR"/>
</dbReference>
<dbReference type="InterPro" id="IPR001647">
    <property type="entry name" value="HTH_TetR"/>
</dbReference>
<gene>
    <name evidence="6" type="ORF">CLV98_107207</name>
</gene>
<name>A0A316AJS9_9BACT</name>
<dbReference type="OrthoDB" id="9798857at2"/>
<dbReference type="RefSeq" id="WP_109675274.1">
    <property type="nucleotide sequence ID" value="NZ_QGDT01000007.1"/>
</dbReference>
<dbReference type="PROSITE" id="PS50977">
    <property type="entry name" value="HTH_TETR_2"/>
    <property type="match status" value="1"/>
</dbReference>
<dbReference type="Gene3D" id="1.10.357.10">
    <property type="entry name" value="Tetracycline Repressor, domain 2"/>
    <property type="match status" value="1"/>
</dbReference>
<comment type="caution">
    <text evidence="6">The sequence shown here is derived from an EMBL/GenBank/DDBJ whole genome shotgun (WGS) entry which is preliminary data.</text>
</comment>
<dbReference type="SUPFAM" id="SSF48498">
    <property type="entry name" value="Tetracyclin repressor-like, C-terminal domain"/>
    <property type="match status" value="1"/>
</dbReference>
<evidence type="ECO:0000256" key="1">
    <source>
        <dbReference type="ARBA" id="ARBA00023015"/>
    </source>
</evidence>
<dbReference type="PROSITE" id="PS01081">
    <property type="entry name" value="HTH_TETR_1"/>
    <property type="match status" value="1"/>
</dbReference>
<keyword evidence="1" id="KW-0805">Transcription regulation</keyword>
<evidence type="ECO:0000313" key="7">
    <source>
        <dbReference type="Proteomes" id="UP000245880"/>
    </source>
</evidence>
<evidence type="ECO:0000256" key="3">
    <source>
        <dbReference type="ARBA" id="ARBA00023163"/>
    </source>
</evidence>
<reference evidence="6 7" key="1">
    <citation type="submission" date="2018-03" db="EMBL/GenBank/DDBJ databases">
        <title>Genomic Encyclopedia of Archaeal and Bacterial Type Strains, Phase II (KMG-II): from individual species to whole genera.</title>
        <authorList>
            <person name="Goeker M."/>
        </authorList>
    </citation>
    <scope>NUCLEOTIDE SEQUENCE [LARGE SCALE GENOMIC DNA]</scope>
    <source>
        <strain evidence="6 7">DSM 100346</strain>
    </source>
</reference>
<feature type="DNA-binding region" description="H-T-H motif" evidence="4">
    <location>
        <begin position="31"/>
        <end position="50"/>
    </location>
</feature>
<keyword evidence="7" id="KW-1185">Reference proteome</keyword>
<dbReference type="InterPro" id="IPR023772">
    <property type="entry name" value="DNA-bd_HTH_TetR-type_CS"/>
</dbReference>
<dbReference type="SUPFAM" id="SSF46689">
    <property type="entry name" value="Homeodomain-like"/>
    <property type="match status" value="1"/>
</dbReference>
<keyword evidence="3" id="KW-0804">Transcription</keyword>
<dbReference type="Pfam" id="PF00440">
    <property type="entry name" value="TetR_N"/>
    <property type="match status" value="1"/>
</dbReference>
<dbReference type="Proteomes" id="UP000245880">
    <property type="component" value="Unassembled WGS sequence"/>
</dbReference>
<sequence length="198" mass="22899">MDQQLKSELTRQLIIDKAFELFYENGFKATSIAGIMEATSLTKGAFYHHFKDKKEIGMEVITQRVQKRIYNWMVGPLSDPKEPKLLLKEIFKNRLASFSLYEKQKGCPANNLINEIGDMETVYQNALRRIIDEWKEALVKLLEKGKKNQCFLTEFDNVAVATYLISSFEGVRGLRKLYLDDAILNDYLVGTNLFIDQL</sequence>
<dbReference type="PANTHER" id="PTHR47506">
    <property type="entry name" value="TRANSCRIPTIONAL REGULATORY PROTEIN"/>
    <property type="match status" value="1"/>
</dbReference>
<dbReference type="EMBL" id="QGDT01000007">
    <property type="protein sequence ID" value="PWJ57499.1"/>
    <property type="molecule type" value="Genomic_DNA"/>
</dbReference>
<accession>A0A316AJS9</accession>
<protein>
    <submittedName>
        <fullName evidence="6">AcrR family transcriptional regulator</fullName>
    </submittedName>
</protein>
<dbReference type="Pfam" id="PF16925">
    <property type="entry name" value="TetR_C_13"/>
    <property type="match status" value="1"/>
</dbReference>
<evidence type="ECO:0000256" key="4">
    <source>
        <dbReference type="PROSITE-ProRule" id="PRU00335"/>
    </source>
</evidence>
<dbReference type="PANTHER" id="PTHR47506:SF1">
    <property type="entry name" value="HTH-TYPE TRANSCRIPTIONAL REGULATOR YJDC"/>
    <property type="match status" value="1"/>
</dbReference>
<proteinExistence type="predicted"/>
<dbReference type="GO" id="GO:0003677">
    <property type="term" value="F:DNA binding"/>
    <property type="evidence" value="ECO:0007669"/>
    <property type="project" value="UniProtKB-UniRule"/>
</dbReference>
<evidence type="ECO:0000256" key="2">
    <source>
        <dbReference type="ARBA" id="ARBA00023125"/>
    </source>
</evidence>
<dbReference type="InterPro" id="IPR036271">
    <property type="entry name" value="Tet_transcr_reg_TetR-rel_C_sf"/>
</dbReference>
<evidence type="ECO:0000259" key="5">
    <source>
        <dbReference type="PROSITE" id="PS50977"/>
    </source>
</evidence>
<dbReference type="InterPro" id="IPR011075">
    <property type="entry name" value="TetR_C"/>
</dbReference>
<evidence type="ECO:0000313" key="6">
    <source>
        <dbReference type="EMBL" id="PWJ57499.1"/>
    </source>
</evidence>
<keyword evidence="2 4" id="KW-0238">DNA-binding</keyword>